<evidence type="ECO:0000256" key="5">
    <source>
        <dbReference type="ARBA" id="ARBA00023136"/>
    </source>
</evidence>
<feature type="transmembrane region" description="Helical" evidence="6">
    <location>
        <begin position="352"/>
        <end position="370"/>
    </location>
</feature>
<keyword evidence="3 6" id="KW-0812">Transmembrane</keyword>
<feature type="domain" description="Anoctamin transmembrane" evidence="7">
    <location>
        <begin position="201"/>
        <end position="627"/>
    </location>
</feature>
<proteinExistence type="inferred from homology"/>
<reference evidence="8 9" key="1">
    <citation type="submission" date="2019-04" db="EMBL/GenBank/DDBJ databases">
        <authorList>
            <consortium name="Wellcome Sanger Institute Data Sharing"/>
        </authorList>
    </citation>
    <scope>NUCLEOTIDE SEQUENCE [LARGE SCALE GENOMIC DNA]</scope>
</reference>
<gene>
    <name evidence="8" type="primary">ANO10</name>
    <name evidence="8" type="synonym">ano10a</name>
</gene>
<dbReference type="AlphaFoldDB" id="A0A8C9VQC5"/>
<protein>
    <recommendedName>
        <fullName evidence="6">Anoctamin</fullName>
    </recommendedName>
</protein>
<dbReference type="InterPro" id="IPR049452">
    <property type="entry name" value="Anoctamin_TM"/>
</dbReference>
<feature type="transmembrane region" description="Helical" evidence="6">
    <location>
        <begin position="592"/>
        <end position="614"/>
    </location>
</feature>
<keyword evidence="5 6" id="KW-0472">Membrane</keyword>
<reference evidence="8" key="3">
    <citation type="submission" date="2025-09" db="UniProtKB">
        <authorList>
            <consortium name="Ensembl"/>
        </authorList>
    </citation>
    <scope>IDENTIFICATION</scope>
</reference>
<evidence type="ECO:0000256" key="2">
    <source>
        <dbReference type="ARBA" id="ARBA00009671"/>
    </source>
</evidence>
<dbReference type="GO" id="GO:0005886">
    <property type="term" value="C:plasma membrane"/>
    <property type="evidence" value="ECO:0007669"/>
    <property type="project" value="TreeGrafter"/>
</dbReference>
<feature type="transmembrane region" description="Helical" evidence="6">
    <location>
        <begin position="209"/>
        <end position="235"/>
    </location>
</feature>
<sequence>TLDMKFPSIPDKTPFTPLVVMELAEDTNEEAVTWLTSRIKDTQQSGGAELMIDRLTLDDNQDPKKENQNIFIVGASRERLLVGAEDVGLVKEFNDGSMRGFTYANRENFKGFQGDGDNFLSMAECQFIVKHELDTLRARGETHVPGYPKIRLYPGKSVVRRIQSKGILVQIFPLHDKEELKRLSSMWYQNVQLSFQPLDDIRHYFGESLALYFGFLEYFTLAMVPMALIGMPYYLFDWEDYDKYVLFAVFNLVWSTVFLETWKRFSASLAYSWGTLSRKKAFEEPRPGFHGVLGINPVTGRQEPVYSSTKRQLRIYLVSVPFVLLCLYLSLCVMMVYFSAEGLVLGLHDEEPTFWTSLLLYVPSIIYAVVIEIMNRIYRYAAEFLTDWENHRLESSYQNHLTLKVLVFNFLNCFASLFYIAFMMQDMQLLRQSLATLLITSQILNQFVEAFLPFWLQKRRNKRVHRRSGKVSPDQELPFDQQVMLEADMSTYLGTFDDYLELFLLFGYVSLFSCVYPLAALLAVLNNVTEVYSDALKMCRVFKRPFSEPGADIGVWQLAFESMSVIAVVTNCALIGMSPQMKSYFPDSETQLILVVATVEHVFLAFKFILAFVIPDVPRHIQIKLARVEFESMEALKKKVMYTVLRHFSRSGEKVNCWFSRPCMVLIKEGGTLGEGGQEHLSVEISLLA</sequence>
<feature type="transmembrane region" description="Helical" evidence="6">
    <location>
        <begin position="434"/>
        <end position="456"/>
    </location>
</feature>
<evidence type="ECO:0000256" key="6">
    <source>
        <dbReference type="RuleBase" id="RU280814"/>
    </source>
</evidence>
<name>A0A8C9VQC5_SCLFO</name>
<dbReference type="GO" id="GO:0005254">
    <property type="term" value="F:chloride channel activity"/>
    <property type="evidence" value="ECO:0007669"/>
    <property type="project" value="TreeGrafter"/>
</dbReference>
<dbReference type="OrthoDB" id="296386at2759"/>
<dbReference type="Pfam" id="PF04547">
    <property type="entry name" value="Anoctamin"/>
    <property type="match status" value="1"/>
</dbReference>
<dbReference type="GeneTree" id="ENSGT00940000157537"/>
<accession>A0A8C9VQC5</accession>
<comment type="subcellular location">
    <subcellularLocation>
        <location evidence="1 6">Membrane</location>
        <topology evidence="1 6">Multi-pass membrane protein</topology>
    </subcellularLocation>
</comment>
<evidence type="ECO:0000313" key="8">
    <source>
        <dbReference type="Ensembl" id="ENSSFOP00015063392.1"/>
    </source>
</evidence>
<dbReference type="PANTHER" id="PTHR12308">
    <property type="entry name" value="ANOCTAMIN"/>
    <property type="match status" value="1"/>
</dbReference>
<dbReference type="PANTHER" id="PTHR12308:SF40">
    <property type="entry name" value="ANOCTAMIN-10"/>
    <property type="match status" value="1"/>
</dbReference>
<keyword evidence="9" id="KW-1185">Reference proteome</keyword>
<evidence type="ECO:0000256" key="3">
    <source>
        <dbReference type="ARBA" id="ARBA00022692"/>
    </source>
</evidence>
<dbReference type="Ensembl" id="ENSSFOT00015073278.1">
    <property type="protein sequence ID" value="ENSSFOP00015063392.1"/>
    <property type="gene ID" value="ENSSFOG00015002435.2"/>
</dbReference>
<feature type="transmembrane region" description="Helical" evidence="6">
    <location>
        <begin position="315"/>
        <end position="340"/>
    </location>
</feature>
<feature type="transmembrane region" description="Helical" evidence="6">
    <location>
        <begin position="502"/>
        <end position="525"/>
    </location>
</feature>
<reference evidence="8" key="2">
    <citation type="submission" date="2025-08" db="UniProtKB">
        <authorList>
            <consortium name="Ensembl"/>
        </authorList>
    </citation>
    <scope>IDENTIFICATION</scope>
</reference>
<dbReference type="Proteomes" id="UP000694397">
    <property type="component" value="Chromosome 23"/>
</dbReference>
<evidence type="ECO:0000256" key="1">
    <source>
        <dbReference type="ARBA" id="ARBA00004141"/>
    </source>
</evidence>
<comment type="similarity">
    <text evidence="2 6">Belongs to the anoctamin family.</text>
</comment>
<feature type="transmembrane region" description="Helical" evidence="6">
    <location>
        <begin position="401"/>
        <end position="422"/>
    </location>
</feature>
<organism evidence="8 9">
    <name type="scientific">Scleropages formosus</name>
    <name type="common">Asian bonytongue</name>
    <name type="synonym">Osteoglossum formosum</name>
    <dbReference type="NCBI Taxonomy" id="113540"/>
    <lineage>
        <taxon>Eukaryota</taxon>
        <taxon>Metazoa</taxon>
        <taxon>Chordata</taxon>
        <taxon>Craniata</taxon>
        <taxon>Vertebrata</taxon>
        <taxon>Euteleostomi</taxon>
        <taxon>Actinopterygii</taxon>
        <taxon>Neopterygii</taxon>
        <taxon>Teleostei</taxon>
        <taxon>Osteoglossocephala</taxon>
        <taxon>Osteoglossomorpha</taxon>
        <taxon>Osteoglossiformes</taxon>
        <taxon>Osteoglossidae</taxon>
        <taxon>Scleropages</taxon>
    </lineage>
</organism>
<feature type="transmembrane region" description="Helical" evidence="6">
    <location>
        <begin position="241"/>
        <end position="259"/>
    </location>
</feature>
<evidence type="ECO:0000256" key="4">
    <source>
        <dbReference type="ARBA" id="ARBA00022989"/>
    </source>
</evidence>
<keyword evidence="4 6" id="KW-1133">Transmembrane helix</keyword>
<evidence type="ECO:0000313" key="9">
    <source>
        <dbReference type="Proteomes" id="UP000694397"/>
    </source>
</evidence>
<evidence type="ECO:0000259" key="7">
    <source>
        <dbReference type="Pfam" id="PF04547"/>
    </source>
</evidence>
<dbReference type="InterPro" id="IPR007632">
    <property type="entry name" value="Anoctamin"/>
</dbReference>